<dbReference type="Proteomes" id="UP001157006">
    <property type="component" value="Chromosome 1L"/>
</dbReference>
<sequence>MYNKWQKRQTHLLLNAGGRRTRRAATGQWQRLSRAVGALRFIADDGGNSSIAWWASVECGSAACGVGAVVLKHGEDRRNHWAANERHLCWELRRGQVVVRLRDLEESNPWPFVDSIISFSAHFHNFLVICFFCFSFLLDFEAFKFLFVGTDLFML</sequence>
<organism evidence="2 3">
    <name type="scientific">Vicia faba</name>
    <name type="common">Broad bean</name>
    <name type="synonym">Faba vulgaris</name>
    <dbReference type="NCBI Taxonomy" id="3906"/>
    <lineage>
        <taxon>Eukaryota</taxon>
        <taxon>Viridiplantae</taxon>
        <taxon>Streptophyta</taxon>
        <taxon>Embryophyta</taxon>
        <taxon>Tracheophyta</taxon>
        <taxon>Spermatophyta</taxon>
        <taxon>Magnoliopsida</taxon>
        <taxon>eudicotyledons</taxon>
        <taxon>Gunneridae</taxon>
        <taxon>Pentapetalae</taxon>
        <taxon>rosids</taxon>
        <taxon>fabids</taxon>
        <taxon>Fabales</taxon>
        <taxon>Fabaceae</taxon>
        <taxon>Papilionoideae</taxon>
        <taxon>50 kb inversion clade</taxon>
        <taxon>NPAAA clade</taxon>
        <taxon>Hologalegina</taxon>
        <taxon>IRL clade</taxon>
        <taxon>Fabeae</taxon>
        <taxon>Vicia</taxon>
    </lineage>
</organism>
<protein>
    <submittedName>
        <fullName evidence="2">Uncharacterized protein</fullName>
    </submittedName>
</protein>
<reference evidence="2 3" key="1">
    <citation type="submission" date="2023-01" db="EMBL/GenBank/DDBJ databases">
        <authorList>
            <person name="Kreplak J."/>
        </authorList>
    </citation>
    <scope>NUCLEOTIDE SEQUENCE [LARGE SCALE GENOMIC DNA]</scope>
</reference>
<feature type="transmembrane region" description="Helical" evidence="1">
    <location>
        <begin position="126"/>
        <end position="147"/>
    </location>
</feature>
<accession>A0AAV0YQ65</accession>
<evidence type="ECO:0000313" key="2">
    <source>
        <dbReference type="EMBL" id="CAI8587569.1"/>
    </source>
</evidence>
<keyword evidence="3" id="KW-1185">Reference proteome</keyword>
<dbReference type="AlphaFoldDB" id="A0AAV0YQ65"/>
<dbReference type="EMBL" id="OX451736">
    <property type="protein sequence ID" value="CAI8587569.1"/>
    <property type="molecule type" value="Genomic_DNA"/>
</dbReference>
<keyword evidence="1" id="KW-0472">Membrane</keyword>
<name>A0AAV0YQ65_VICFA</name>
<gene>
    <name evidence="2" type="ORF">VFH_I306040</name>
</gene>
<proteinExistence type="predicted"/>
<keyword evidence="1" id="KW-1133">Transmembrane helix</keyword>
<keyword evidence="1" id="KW-0812">Transmembrane</keyword>
<evidence type="ECO:0000256" key="1">
    <source>
        <dbReference type="SAM" id="Phobius"/>
    </source>
</evidence>
<evidence type="ECO:0000313" key="3">
    <source>
        <dbReference type="Proteomes" id="UP001157006"/>
    </source>
</evidence>